<name>A0A812THW9_SYMPI</name>
<organism evidence="2 3">
    <name type="scientific">Symbiodinium pilosum</name>
    <name type="common">Dinoflagellate</name>
    <dbReference type="NCBI Taxonomy" id="2952"/>
    <lineage>
        <taxon>Eukaryota</taxon>
        <taxon>Sar</taxon>
        <taxon>Alveolata</taxon>
        <taxon>Dinophyceae</taxon>
        <taxon>Suessiales</taxon>
        <taxon>Symbiodiniaceae</taxon>
        <taxon>Symbiodinium</taxon>
    </lineage>
</organism>
<evidence type="ECO:0000313" key="2">
    <source>
        <dbReference type="EMBL" id="CAE7526316.1"/>
    </source>
</evidence>
<evidence type="ECO:0000256" key="1">
    <source>
        <dbReference type="SAM" id="MobiDB-lite"/>
    </source>
</evidence>
<proteinExistence type="predicted"/>
<feature type="region of interest" description="Disordered" evidence="1">
    <location>
        <begin position="202"/>
        <end position="235"/>
    </location>
</feature>
<protein>
    <submittedName>
        <fullName evidence="2">Uncharacterized protein</fullName>
    </submittedName>
</protein>
<gene>
    <name evidence="2" type="ORF">SPIL2461_LOCUS13825</name>
</gene>
<dbReference type="OrthoDB" id="250654at2759"/>
<reference evidence="2" key="1">
    <citation type="submission" date="2021-02" db="EMBL/GenBank/DDBJ databases">
        <authorList>
            <person name="Dougan E. K."/>
            <person name="Rhodes N."/>
            <person name="Thang M."/>
            <person name="Chan C."/>
        </authorList>
    </citation>
    <scope>NUCLEOTIDE SEQUENCE</scope>
</reference>
<dbReference type="PANTHER" id="PTHR41747">
    <property type="entry name" value="CHROMOSOME UNDETERMINED SCAFFOLD_128, WHOLE GENOME SHOTGUN SEQUENCE"/>
    <property type="match status" value="1"/>
</dbReference>
<dbReference type="EMBL" id="CAJNIZ010030824">
    <property type="protein sequence ID" value="CAE7526316.1"/>
    <property type="molecule type" value="Genomic_DNA"/>
</dbReference>
<dbReference type="AlphaFoldDB" id="A0A812THW9"/>
<dbReference type="PANTHER" id="PTHR41747:SF1">
    <property type="entry name" value="CHROMOSOME UNDETERMINED SCAFFOLD_128, WHOLE GENOME SHOTGUN SEQUENCE"/>
    <property type="match status" value="1"/>
</dbReference>
<comment type="caution">
    <text evidence="2">The sequence shown here is derived from an EMBL/GenBank/DDBJ whole genome shotgun (WGS) entry which is preliminary data.</text>
</comment>
<accession>A0A812THW9</accession>
<evidence type="ECO:0000313" key="3">
    <source>
        <dbReference type="Proteomes" id="UP000649617"/>
    </source>
</evidence>
<dbReference type="Proteomes" id="UP000649617">
    <property type="component" value="Unassembled WGS sequence"/>
</dbReference>
<keyword evidence="3" id="KW-1185">Reference proteome</keyword>
<sequence>MAELGNYKGVMLCNRPTASDAKLKEAAVRPFRSAIPATVGDALGLYRKKEAMPEVKSRGPSAALRRHCRWVKELQHQVAQDAAAAEEAERGKELKQQRMKEVFRRQREALRLLKLGDARAEELTSALNPKAKLKPLWALTDAEREDREEQNAGELIDFAEALDYDEYIHDLEFRECLQAITDRAKKLHREQQSFKDSLLKEFQGEDAEEEPSVPGSPGRAGSIGTPASLDRPAWDAAPVSAEALAAKQLTDRAWQDGQLKGVHSKQSLQKLAERELH</sequence>
<feature type="region of interest" description="Disordered" evidence="1">
    <location>
        <begin position="257"/>
        <end position="277"/>
    </location>
</feature>